<keyword evidence="3" id="KW-1185">Reference proteome</keyword>
<comment type="caution">
    <text evidence="2">The sequence shown here is derived from an EMBL/GenBank/DDBJ whole genome shotgun (WGS) entry which is preliminary data.</text>
</comment>
<dbReference type="CDD" id="cd03139">
    <property type="entry name" value="GATase1_PfpI_2"/>
    <property type="match status" value="1"/>
</dbReference>
<evidence type="ECO:0000313" key="2">
    <source>
        <dbReference type="EMBL" id="TXL68618.1"/>
    </source>
</evidence>
<dbReference type="InterPro" id="IPR002818">
    <property type="entry name" value="DJ-1/PfpI"/>
</dbReference>
<dbReference type="SUPFAM" id="SSF52317">
    <property type="entry name" value="Class I glutamine amidotransferase-like"/>
    <property type="match status" value="1"/>
</dbReference>
<dbReference type="Pfam" id="PF01965">
    <property type="entry name" value="DJ-1_PfpI"/>
    <property type="match status" value="1"/>
</dbReference>
<dbReference type="PANTHER" id="PTHR43130">
    <property type="entry name" value="ARAC-FAMILY TRANSCRIPTIONAL REGULATOR"/>
    <property type="match status" value="1"/>
</dbReference>
<dbReference type="InterPro" id="IPR052158">
    <property type="entry name" value="INH-QAR"/>
</dbReference>
<dbReference type="Proteomes" id="UP000321548">
    <property type="component" value="Unassembled WGS sequence"/>
</dbReference>
<reference evidence="2 3" key="1">
    <citation type="submission" date="2019-06" db="EMBL/GenBank/DDBJ databases">
        <title>Quisquiliibacterium sp. nov., isolated from a maize field.</title>
        <authorList>
            <person name="Lin S.-Y."/>
            <person name="Tsai C.-F."/>
            <person name="Young C.-C."/>
        </authorList>
    </citation>
    <scope>NUCLEOTIDE SEQUENCE [LARGE SCALE GENOMIC DNA]</scope>
    <source>
        <strain evidence="2 3">CC-CFT501</strain>
    </source>
</reference>
<proteinExistence type="predicted"/>
<evidence type="ECO:0000259" key="1">
    <source>
        <dbReference type="Pfam" id="PF01965"/>
    </source>
</evidence>
<accession>A0A5C8P5N2</accession>
<dbReference type="PANTHER" id="PTHR43130:SF3">
    <property type="entry name" value="HTH-TYPE TRANSCRIPTIONAL REGULATOR RV1931C"/>
    <property type="match status" value="1"/>
</dbReference>
<organism evidence="2 3">
    <name type="scientific">Zeimonas arvi</name>
    <dbReference type="NCBI Taxonomy" id="2498847"/>
    <lineage>
        <taxon>Bacteria</taxon>
        <taxon>Pseudomonadati</taxon>
        <taxon>Pseudomonadota</taxon>
        <taxon>Betaproteobacteria</taxon>
        <taxon>Burkholderiales</taxon>
        <taxon>Burkholderiaceae</taxon>
        <taxon>Zeimonas</taxon>
    </lineage>
</organism>
<dbReference type="OrthoDB" id="9803764at2"/>
<dbReference type="InterPro" id="IPR029062">
    <property type="entry name" value="Class_I_gatase-like"/>
</dbReference>
<dbReference type="EMBL" id="VDUY01000001">
    <property type="protein sequence ID" value="TXL68618.1"/>
    <property type="molecule type" value="Genomic_DNA"/>
</dbReference>
<evidence type="ECO:0000313" key="3">
    <source>
        <dbReference type="Proteomes" id="UP000321548"/>
    </source>
</evidence>
<dbReference type="Gene3D" id="3.40.50.880">
    <property type="match status" value="1"/>
</dbReference>
<sequence length="212" mass="23443">MAQSARKTVGVVMFDDVEVLDFAGPYEVLKGARLDEKTRWEMDSPFDVRLVAQADVVRCHGGMKVVMDHSLDDCPPLDWLVVPGGWGTRREAGNAALVGWIRERSRQAALTASVCTGARLLAAAGVLDGRRATTHWNSLGWLAENYPKVRVERHMHVVDDGDLVTSAGISAGIELALSLVERECGQAVTRSLARYMEYPYPHDNRRRVEIEG</sequence>
<feature type="domain" description="DJ-1/PfpI" evidence="1">
    <location>
        <begin position="7"/>
        <end position="181"/>
    </location>
</feature>
<protein>
    <submittedName>
        <fullName evidence="2">DJ-1/PfpI family protein</fullName>
    </submittedName>
</protein>
<gene>
    <name evidence="2" type="ORF">FHP08_02755</name>
</gene>
<name>A0A5C8P5N2_9BURK</name>
<dbReference type="RefSeq" id="WP_147702758.1">
    <property type="nucleotide sequence ID" value="NZ_VDUY01000001.1"/>
</dbReference>
<dbReference type="AlphaFoldDB" id="A0A5C8P5N2"/>
<dbReference type="GO" id="GO:0006355">
    <property type="term" value="P:regulation of DNA-templated transcription"/>
    <property type="evidence" value="ECO:0007669"/>
    <property type="project" value="TreeGrafter"/>
</dbReference>